<proteinExistence type="inferred from homology"/>
<keyword evidence="6" id="KW-0663">Pyridoxal phosphate</keyword>
<name>A0ABU0FDC3_9HYPH</name>
<evidence type="ECO:0000313" key="10">
    <source>
        <dbReference type="Proteomes" id="UP001237448"/>
    </source>
</evidence>
<evidence type="ECO:0000256" key="5">
    <source>
        <dbReference type="ARBA" id="ARBA00022679"/>
    </source>
</evidence>
<reference evidence="9 10" key="1">
    <citation type="submission" date="2023-07" db="EMBL/GenBank/DDBJ databases">
        <title>Genomic Encyclopedia of Type Strains, Phase IV (KMG-IV): sequencing the most valuable type-strain genomes for metagenomic binning, comparative biology and taxonomic classification.</title>
        <authorList>
            <person name="Goeker M."/>
        </authorList>
    </citation>
    <scope>NUCLEOTIDE SEQUENCE [LARGE SCALE GENOMIC DNA]</scope>
    <source>
        <strain evidence="9 10">DSM 5896</strain>
    </source>
</reference>
<comment type="cofactor">
    <cofactor evidence="1">
        <name>pyridoxal 5'-phosphate</name>
        <dbReference type="ChEBI" id="CHEBI:597326"/>
    </cofactor>
</comment>
<protein>
    <recommendedName>
        <fullName evidence="3">aspartate transaminase</fullName>
        <ecNumber evidence="3">2.6.1.1</ecNumber>
    </recommendedName>
</protein>
<dbReference type="PANTHER" id="PTHR46383">
    <property type="entry name" value="ASPARTATE AMINOTRANSFERASE"/>
    <property type="match status" value="1"/>
</dbReference>
<gene>
    <name evidence="9" type="ORF">J3R73_002399</name>
</gene>
<dbReference type="InterPro" id="IPR015424">
    <property type="entry name" value="PyrdxlP-dep_Trfase"/>
</dbReference>
<comment type="catalytic activity">
    <reaction evidence="7">
        <text>L-aspartate + 2-oxoglutarate = oxaloacetate + L-glutamate</text>
        <dbReference type="Rhea" id="RHEA:21824"/>
        <dbReference type="ChEBI" id="CHEBI:16452"/>
        <dbReference type="ChEBI" id="CHEBI:16810"/>
        <dbReference type="ChEBI" id="CHEBI:29985"/>
        <dbReference type="ChEBI" id="CHEBI:29991"/>
        <dbReference type="EC" id="2.6.1.1"/>
    </reaction>
</comment>
<dbReference type="Proteomes" id="UP001237448">
    <property type="component" value="Unassembled WGS sequence"/>
</dbReference>
<evidence type="ECO:0000256" key="6">
    <source>
        <dbReference type="ARBA" id="ARBA00022898"/>
    </source>
</evidence>
<dbReference type="Gene3D" id="3.40.640.10">
    <property type="entry name" value="Type I PLP-dependent aspartate aminotransferase-like (Major domain)"/>
    <property type="match status" value="1"/>
</dbReference>
<dbReference type="Pfam" id="PF00155">
    <property type="entry name" value="Aminotran_1_2"/>
    <property type="match status" value="1"/>
</dbReference>
<keyword evidence="10" id="KW-1185">Reference proteome</keyword>
<evidence type="ECO:0000256" key="1">
    <source>
        <dbReference type="ARBA" id="ARBA00001933"/>
    </source>
</evidence>
<keyword evidence="4 9" id="KW-0032">Aminotransferase</keyword>
<dbReference type="SUPFAM" id="SSF53383">
    <property type="entry name" value="PLP-dependent transferases"/>
    <property type="match status" value="1"/>
</dbReference>
<accession>A0ABU0FDC3</accession>
<organism evidence="9 10">
    <name type="scientific">Labrys monachus</name>
    <dbReference type="NCBI Taxonomy" id="217067"/>
    <lineage>
        <taxon>Bacteria</taxon>
        <taxon>Pseudomonadati</taxon>
        <taxon>Pseudomonadota</taxon>
        <taxon>Alphaproteobacteria</taxon>
        <taxon>Hyphomicrobiales</taxon>
        <taxon>Xanthobacteraceae</taxon>
        <taxon>Labrys</taxon>
    </lineage>
</organism>
<evidence type="ECO:0000259" key="8">
    <source>
        <dbReference type="Pfam" id="PF00155"/>
    </source>
</evidence>
<dbReference type="EC" id="2.6.1.1" evidence="3"/>
<dbReference type="EMBL" id="JAUSVK010000001">
    <property type="protein sequence ID" value="MDQ0392607.1"/>
    <property type="molecule type" value="Genomic_DNA"/>
</dbReference>
<keyword evidence="5" id="KW-0808">Transferase</keyword>
<comment type="caution">
    <text evidence="9">The sequence shown here is derived from an EMBL/GenBank/DDBJ whole genome shotgun (WGS) entry which is preliminary data.</text>
</comment>
<dbReference type="NCBIfam" id="NF004770">
    <property type="entry name" value="PRK06108.1"/>
    <property type="match status" value="1"/>
</dbReference>
<evidence type="ECO:0000256" key="7">
    <source>
        <dbReference type="ARBA" id="ARBA00049185"/>
    </source>
</evidence>
<dbReference type="CDD" id="cd00609">
    <property type="entry name" value="AAT_like"/>
    <property type="match status" value="1"/>
</dbReference>
<dbReference type="InterPro" id="IPR015421">
    <property type="entry name" value="PyrdxlP-dep_Trfase_major"/>
</dbReference>
<dbReference type="InterPro" id="IPR004839">
    <property type="entry name" value="Aminotransferase_I/II_large"/>
</dbReference>
<feature type="domain" description="Aminotransferase class I/classII large" evidence="8">
    <location>
        <begin position="46"/>
        <end position="394"/>
    </location>
</feature>
<evidence type="ECO:0000313" key="9">
    <source>
        <dbReference type="EMBL" id="MDQ0392607.1"/>
    </source>
</evidence>
<dbReference type="GO" id="GO:0008483">
    <property type="term" value="F:transaminase activity"/>
    <property type="evidence" value="ECO:0007669"/>
    <property type="project" value="UniProtKB-KW"/>
</dbReference>
<dbReference type="InterPro" id="IPR050596">
    <property type="entry name" value="AspAT/PAT-like"/>
</dbReference>
<evidence type="ECO:0000256" key="2">
    <source>
        <dbReference type="ARBA" id="ARBA00007441"/>
    </source>
</evidence>
<evidence type="ECO:0000256" key="4">
    <source>
        <dbReference type="ARBA" id="ARBA00022576"/>
    </source>
</evidence>
<sequence length="401" mass="44006">MTAAAAEKIPPAMPSFLDGLRPEALGAPESGIVEVMNYGRTREGMIPLWAGEGDVPTPAFITEAATRSLAAGETFYTWQRGIPDLREALARYHTNLFGKPFEPGRFFVTQSGMHALQTCVRMVAGKGDEVIVPSPVWPNFPAAIGVAGATPVMVPQIYTDAGWQLDRQRIADAVTPRTRGIFINSPSNPTGWVATPDDLAFVLDLARRHGLWIFADEIYTRFHYAGGRAPSFRDIRTPEDRIFFTDTFSKNWSMTGWRMGWIEAPPELGQTIENLVQYSTSGVAAFMQRAGIAALDRGESFVQHQIARARQGRDIVVDGLGATGKVRFAPVNGAFYLFFTVEGRPDVRRLGLEIVDDANVGLAPGTAFGPGGEGFMRLCFLRSPEQLQVATQRLVDWLGRI</sequence>
<comment type="similarity">
    <text evidence="2">Belongs to the class-I pyridoxal-phosphate-dependent aminotransferase family.</text>
</comment>
<evidence type="ECO:0000256" key="3">
    <source>
        <dbReference type="ARBA" id="ARBA00012753"/>
    </source>
</evidence>